<protein>
    <submittedName>
        <fullName evidence="1">Uncharacterized protein</fullName>
    </submittedName>
</protein>
<reference evidence="1" key="1">
    <citation type="journal article" date="2019" name="bioRxiv">
        <title>The Genome of the Zebra Mussel, Dreissena polymorpha: A Resource for Invasive Species Research.</title>
        <authorList>
            <person name="McCartney M.A."/>
            <person name="Auch B."/>
            <person name="Kono T."/>
            <person name="Mallez S."/>
            <person name="Zhang Y."/>
            <person name="Obille A."/>
            <person name="Becker A."/>
            <person name="Abrahante J.E."/>
            <person name="Garbe J."/>
            <person name="Badalamenti J.P."/>
            <person name="Herman A."/>
            <person name="Mangelson H."/>
            <person name="Liachko I."/>
            <person name="Sullivan S."/>
            <person name="Sone E.D."/>
            <person name="Koren S."/>
            <person name="Silverstein K.A.T."/>
            <person name="Beckman K.B."/>
            <person name="Gohl D.M."/>
        </authorList>
    </citation>
    <scope>NUCLEOTIDE SEQUENCE</scope>
    <source>
        <strain evidence="1">Duluth1</strain>
        <tissue evidence="1">Whole animal</tissue>
    </source>
</reference>
<gene>
    <name evidence="1" type="ORF">DPMN_147607</name>
</gene>
<reference evidence="1" key="2">
    <citation type="submission" date="2020-11" db="EMBL/GenBank/DDBJ databases">
        <authorList>
            <person name="McCartney M.A."/>
            <person name="Auch B."/>
            <person name="Kono T."/>
            <person name="Mallez S."/>
            <person name="Becker A."/>
            <person name="Gohl D.M."/>
            <person name="Silverstein K.A.T."/>
            <person name="Koren S."/>
            <person name="Bechman K.B."/>
            <person name="Herman A."/>
            <person name="Abrahante J.E."/>
            <person name="Garbe J."/>
        </authorList>
    </citation>
    <scope>NUCLEOTIDE SEQUENCE</scope>
    <source>
        <strain evidence="1">Duluth1</strain>
        <tissue evidence="1">Whole animal</tissue>
    </source>
</reference>
<dbReference type="Proteomes" id="UP000828390">
    <property type="component" value="Unassembled WGS sequence"/>
</dbReference>
<dbReference type="AlphaFoldDB" id="A0A9D4IZG6"/>
<keyword evidence="2" id="KW-1185">Reference proteome</keyword>
<evidence type="ECO:0000313" key="1">
    <source>
        <dbReference type="EMBL" id="KAH3794076.1"/>
    </source>
</evidence>
<comment type="caution">
    <text evidence="1">The sequence shown here is derived from an EMBL/GenBank/DDBJ whole genome shotgun (WGS) entry which is preliminary data.</text>
</comment>
<dbReference type="EMBL" id="JAIWYP010000007">
    <property type="protein sequence ID" value="KAH3794076.1"/>
    <property type="molecule type" value="Genomic_DNA"/>
</dbReference>
<name>A0A9D4IZG6_DREPO</name>
<proteinExistence type="predicted"/>
<evidence type="ECO:0000313" key="2">
    <source>
        <dbReference type="Proteomes" id="UP000828390"/>
    </source>
</evidence>
<accession>A0A9D4IZG6</accession>
<sequence length="78" mass="8370">MLANQDSIAIRGLAVGNTRVDLKNSISDAQLKGPAQIGRYVRAGSVVGSPFVLMKGRVMESVRRLTVLDPFVDRATNA</sequence>
<organism evidence="1 2">
    <name type="scientific">Dreissena polymorpha</name>
    <name type="common">Zebra mussel</name>
    <name type="synonym">Mytilus polymorpha</name>
    <dbReference type="NCBI Taxonomy" id="45954"/>
    <lineage>
        <taxon>Eukaryota</taxon>
        <taxon>Metazoa</taxon>
        <taxon>Spiralia</taxon>
        <taxon>Lophotrochozoa</taxon>
        <taxon>Mollusca</taxon>
        <taxon>Bivalvia</taxon>
        <taxon>Autobranchia</taxon>
        <taxon>Heteroconchia</taxon>
        <taxon>Euheterodonta</taxon>
        <taxon>Imparidentia</taxon>
        <taxon>Neoheterodontei</taxon>
        <taxon>Myida</taxon>
        <taxon>Dreissenoidea</taxon>
        <taxon>Dreissenidae</taxon>
        <taxon>Dreissena</taxon>
    </lineage>
</organism>